<dbReference type="Proteomes" id="UP000626092">
    <property type="component" value="Unassembled WGS sequence"/>
</dbReference>
<dbReference type="EMBL" id="WJXA01000366">
    <property type="protein sequence ID" value="KAF7113065.1"/>
    <property type="molecule type" value="Genomic_DNA"/>
</dbReference>
<comment type="caution">
    <text evidence="4">The sequence shown here is derived from an EMBL/GenBank/DDBJ whole genome shotgun (WGS) entry which is preliminary data.</text>
</comment>
<dbReference type="GO" id="GO:0006281">
    <property type="term" value="P:DNA repair"/>
    <property type="evidence" value="ECO:0007669"/>
    <property type="project" value="UniProtKB-KW"/>
</dbReference>
<sequence length="1757" mass="198488">MKLEKAPVELNPTLPLVSFKRKYKRKAEVMTKEKQRETVVDKGKKKITNIGKEQENSCPTVQVLRERNIGVVIRDEQDINLMRLRAAAAMATDKILGTVADKGKKKITTAKKGKENLCPVVQVLRERNIGVVIRDEQDINLMRLRAAAAMATDKILGTVADKGKKKITTAKKGKENLCPVVLNNNVPSKAVLAQRARRDRERNERLCSASPRERGQQLRRERERIIQPLEHINFPPLTPCRRPYSCFEQQTNQTNVNPLAPKRQLVTHPSLCPISVRSTSYAPQRPTPTSELLQEDACANDGVEGVPPRVTHPFICPTSIPSTSYAPQRPTPTSVNEPKAYQHSIPHIEESVAMPSIDMDEPEICYPSMPPRNLEEEFPAVTTAHAPHAQSLLDKELLAMLGTSLAPIHRLPLGNQSINDDELEDESTNIRVDPQANRYLNRHYLGRMDVSCLHCKALHWMGEKLTNSSLTHPLFGTCCLQGKIKLPSLIAPPLALQELYDGNDNRSKSFRLHTREYNATNAFTSLGAKLDTRVLNGRGPLSFTIHGELRHRTGSLLPQPGHEAIYSQLYIYDPESALNARNNRNPHLRRDVLKTIQDCLLTFNPFPEKFLRAFEILNQSESVGQILPAYLHYSSSTDRRRYNLPTADEIAIILPGDGTEKSGMRDIVLHLRGNNGLMRVNECHPAYLPLHYVLLFPRGELGWEPEMRHWDVRSKQYTDKRLTQMEFYSFRLFQRNSEYSTILRAGKLFQEFIVDAWAATEQNRLNFHRLNQGKIRSELYQDLADIGPDGLGPGQVGKRIILPSSFPGCPRYMFQIFQDSMAITRHNQHPDIFLTMTANPNWPEITEALLPHQKVVDRPDLVARVFELKRKCLMNEIKKNQVFGKIVGYVYTIEYQKRGLPHMHLLLFLEGPDKIHTCAQVDKLVCAEFPDPIEDPSLFDTVKGCMVHGPCGARNPQAACMENGKCTKKYPKAFSETTTMDQDGYPIYRRRNDGQVYIVGGHPVDNKDVVPYNGYLSRLFNCHINVEVCAGMRCVKYIHKYIYKGNDRATMVLGPIDEIKEYLDARYIGPVEAAWRLFGYSMHEEIPTVVRLALHLPGKHNSLFNTEESMHDIVARAEQEITTLTGFFAYCQANEDARVFTYQEFPQHFVWIKSQKRWKPRERGFAIGRMYFVSPNAGELFYLRLLLSVVRGPESYECLRTVNNILHDTFKSACIARGLLEDDEEWVQCLEEAAIMKTGYQLRRLFCVILTQCSPSQPAVLWDKFAMHICDDLACKIIALFSIPNPTAAQIEDYGLYLLDELLQESGKNLKDFPPMPLPIGNWSVVVGNKLILEHQQLISDAQRSDANINVESLNEEQRAAYIAITTSVFENKGTTFFLNGGAGTGKTFLYNTVATKCRSLGHIVVSVASSGIASLLLIGGRTAHSTFSIPLDVLEDSFCSFSKQSSQAELFRKTRLIIWDEVPMQHRYCVEAVDRTLQDICDNNKPFGGITVVLGGDFRQILPVIPKGVREQIVGASLRRSVLWNGMHILTLNLNMRLNSADLANSNFAEFLNEIGTNPEEVVELPSTIQKCGSVSELLFTVYPQLNVVGTVTPTFLNERTILSARNDDVSAINLAALNVFPGDTTTYFAADKMSFDDAHDRIEFGSSTHSLLKDCIRSSNGRLGFYCTFILYLSRFMRTKVEKVGHLFSLYTGFELHDELIAKVEKVGHLFSLYTGFELHAQGYEPSISPVSQLNLPLVASHVMNLGWLLCVTDV</sequence>
<dbReference type="GO" id="GO:0043139">
    <property type="term" value="F:5'-3' DNA helicase activity"/>
    <property type="evidence" value="ECO:0007669"/>
    <property type="project" value="UniProtKB-EC"/>
</dbReference>
<dbReference type="GO" id="GO:0000723">
    <property type="term" value="P:telomere maintenance"/>
    <property type="evidence" value="ECO:0007669"/>
    <property type="project" value="InterPro"/>
</dbReference>
<protein>
    <recommendedName>
        <fullName evidence="1">ATP-dependent DNA helicase</fullName>
        <ecNumber evidence="1">5.6.2.3</ecNumber>
    </recommendedName>
</protein>
<dbReference type="SUPFAM" id="SSF52540">
    <property type="entry name" value="P-loop containing nucleoside triphosphate hydrolases"/>
    <property type="match status" value="2"/>
</dbReference>
<accession>A0A834FZT9</accession>
<keyword evidence="1" id="KW-0378">Hydrolase</keyword>
<keyword evidence="1" id="KW-0067">ATP-binding</keyword>
<keyword evidence="1" id="KW-0227">DNA damage</keyword>
<evidence type="ECO:0000313" key="4">
    <source>
        <dbReference type="EMBL" id="KAF7113065.1"/>
    </source>
</evidence>
<gene>
    <name evidence="4" type="ORF">RHSIM_RhsimUnG0164500</name>
</gene>
<evidence type="ECO:0000256" key="1">
    <source>
        <dbReference type="RuleBase" id="RU363044"/>
    </source>
</evidence>
<keyword evidence="1" id="KW-0234">DNA repair</keyword>
<name>A0A834FZT9_RHOSS</name>
<evidence type="ECO:0000313" key="5">
    <source>
        <dbReference type="Proteomes" id="UP000626092"/>
    </source>
</evidence>
<dbReference type="Gene3D" id="3.40.50.300">
    <property type="entry name" value="P-loop containing nucleotide triphosphate hydrolases"/>
    <property type="match status" value="1"/>
</dbReference>
<dbReference type="InterPro" id="IPR010285">
    <property type="entry name" value="DNA_helicase_pif1-like_DEAD"/>
</dbReference>
<reference evidence="4" key="1">
    <citation type="submission" date="2019-11" db="EMBL/GenBank/DDBJ databases">
        <authorList>
            <person name="Liu Y."/>
            <person name="Hou J."/>
            <person name="Li T.-Q."/>
            <person name="Guan C.-H."/>
            <person name="Wu X."/>
            <person name="Wu H.-Z."/>
            <person name="Ling F."/>
            <person name="Zhang R."/>
            <person name="Shi X.-G."/>
            <person name="Ren J.-P."/>
            <person name="Chen E.-F."/>
            <person name="Sun J.-M."/>
        </authorList>
    </citation>
    <scope>NUCLEOTIDE SEQUENCE</scope>
    <source>
        <strain evidence="4">Adult_tree_wgs_1</strain>
        <tissue evidence="4">Leaves</tissue>
    </source>
</reference>
<dbReference type="InterPro" id="IPR027417">
    <property type="entry name" value="P-loop_NTPase"/>
</dbReference>
<proteinExistence type="inferred from homology"/>
<feature type="domain" description="DNA helicase Pif1-like DEAD-box helicase" evidence="2">
    <location>
        <begin position="1354"/>
        <end position="1557"/>
    </location>
</feature>
<comment type="cofactor">
    <cofactor evidence="1">
        <name>Mg(2+)</name>
        <dbReference type="ChEBI" id="CHEBI:18420"/>
    </cofactor>
</comment>
<dbReference type="EC" id="5.6.2.3" evidence="1"/>
<dbReference type="GO" id="GO:0006310">
    <property type="term" value="P:DNA recombination"/>
    <property type="evidence" value="ECO:0007669"/>
    <property type="project" value="UniProtKB-KW"/>
</dbReference>
<organism evidence="4 5">
    <name type="scientific">Rhododendron simsii</name>
    <name type="common">Sims's rhododendron</name>
    <dbReference type="NCBI Taxonomy" id="118357"/>
    <lineage>
        <taxon>Eukaryota</taxon>
        <taxon>Viridiplantae</taxon>
        <taxon>Streptophyta</taxon>
        <taxon>Embryophyta</taxon>
        <taxon>Tracheophyta</taxon>
        <taxon>Spermatophyta</taxon>
        <taxon>Magnoliopsida</taxon>
        <taxon>eudicotyledons</taxon>
        <taxon>Gunneridae</taxon>
        <taxon>Pentapetalae</taxon>
        <taxon>asterids</taxon>
        <taxon>Ericales</taxon>
        <taxon>Ericaceae</taxon>
        <taxon>Ericoideae</taxon>
        <taxon>Rhodoreae</taxon>
        <taxon>Rhododendron</taxon>
    </lineage>
</organism>
<keyword evidence="5" id="KW-1185">Reference proteome</keyword>
<dbReference type="OrthoDB" id="1934728at2759"/>
<keyword evidence="1" id="KW-0233">DNA recombination</keyword>
<evidence type="ECO:0000259" key="2">
    <source>
        <dbReference type="Pfam" id="PF05970"/>
    </source>
</evidence>
<comment type="catalytic activity">
    <reaction evidence="1">
        <text>ATP + H2O = ADP + phosphate + H(+)</text>
        <dbReference type="Rhea" id="RHEA:13065"/>
        <dbReference type="ChEBI" id="CHEBI:15377"/>
        <dbReference type="ChEBI" id="CHEBI:15378"/>
        <dbReference type="ChEBI" id="CHEBI:30616"/>
        <dbReference type="ChEBI" id="CHEBI:43474"/>
        <dbReference type="ChEBI" id="CHEBI:456216"/>
        <dbReference type="EC" id="5.6.2.3"/>
    </reaction>
</comment>
<dbReference type="Pfam" id="PF05970">
    <property type="entry name" value="PIF1"/>
    <property type="match status" value="1"/>
</dbReference>
<evidence type="ECO:0000259" key="3">
    <source>
        <dbReference type="Pfam" id="PF14214"/>
    </source>
</evidence>
<dbReference type="InterPro" id="IPR025476">
    <property type="entry name" value="Helitron_helicase-like"/>
</dbReference>
<keyword evidence="1" id="KW-0347">Helicase</keyword>
<dbReference type="PANTHER" id="PTHR10492:SF57">
    <property type="entry name" value="ATP-DEPENDENT DNA HELICASE"/>
    <property type="match status" value="1"/>
</dbReference>
<dbReference type="GO" id="GO:0005524">
    <property type="term" value="F:ATP binding"/>
    <property type="evidence" value="ECO:0007669"/>
    <property type="project" value="UniProtKB-KW"/>
</dbReference>
<comment type="similarity">
    <text evidence="1">Belongs to the helicase family.</text>
</comment>
<dbReference type="Pfam" id="PF14214">
    <property type="entry name" value="Helitron_like_N"/>
    <property type="match status" value="1"/>
</dbReference>
<feature type="domain" description="Helitron helicase-like" evidence="3">
    <location>
        <begin position="727"/>
        <end position="907"/>
    </location>
</feature>
<keyword evidence="1" id="KW-0547">Nucleotide-binding</keyword>
<dbReference type="GO" id="GO:0016787">
    <property type="term" value="F:hydrolase activity"/>
    <property type="evidence" value="ECO:0007669"/>
    <property type="project" value="UniProtKB-KW"/>
</dbReference>
<dbReference type="PANTHER" id="PTHR10492">
    <property type="match status" value="1"/>
</dbReference>